<reference evidence="4 5" key="1">
    <citation type="submission" date="2016-03" db="EMBL/GenBank/DDBJ databases">
        <title>Choanephora cucurbitarum.</title>
        <authorList>
            <person name="Min B."/>
            <person name="Park H."/>
            <person name="Park J.-H."/>
            <person name="Shin H.-D."/>
            <person name="Choi I.-G."/>
        </authorList>
    </citation>
    <scope>NUCLEOTIDE SEQUENCE [LARGE SCALE GENOMIC DNA]</scope>
    <source>
        <strain evidence="4 5">KUS-F28377</strain>
    </source>
</reference>
<keyword evidence="1" id="KW-0479">Metal-binding</keyword>
<dbReference type="Gene3D" id="3.30.160.60">
    <property type="entry name" value="Classic Zinc Finger"/>
    <property type="match status" value="2"/>
</dbReference>
<evidence type="ECO:0000256" key="2">
    <source>
        <dbReference type="SAM" id="MobiDB-lite"/>
    </source>
</evidence>
<evidence type="ECO:0000313" key="4">
    <source>
        <dbReference type="EMBL" id="OBZ85208.1"/>
    </source>
</evidence>
<dbReference type="Proteomes" id="UP000093000">
    <property type="component" value="Unassembled WGS sequence"/>
</dbReference>
<organism evidence="4 5">
    <name type="scientific">Choanephora cucurbitarum</name>
    <dbReference type="NCBI Taxonomy" id="101091"/>
    <lineage>
        <taxon>Eukaryota</taxon>
        <taxon>Fungi</taxon>
        <taxon>Fungi incertae sedis</taxon>
        <taxon>Mucoromycota</taxon>
        <taxon>Mucoromycotina</taxon>
        <taxon>Mucoromycetes</taxon>
        <taxon>Mucorales</taxon>
        <taxon>Mucorineae</taxon>
        <taxon>Choanephoraceae</taxon>
        <taxon>Choanephoroideae</taxon>
        <taxon>Choanephora</taxon>
    </lineage>
</organism>
<dbReference type="EMBL" id="LUGH01000422">
    <property type="protein sequence ID" value="OBZ85208.1"/>
    <property type="molecule type" value="Genomic_DNA"/>
</dbReference>
<keyword evidence="1" id="KW-0862">Zinc</keyword>
<dbReference type="OrthoDB" id="8117402at2759"/>
<accession>A0A1C7N8D6</accession>
<dbReference type="InterPro" id="IPR036236">
    <property type="entry name" value="Znf_C2H2_sf"/>
</dbReference>
<proteinExistence type="predicted"/>
<evidence type="ECO:0000256" key="1">
    <source>
        <dbReference type="PROSITE-ProRule" id="PRU00042"/>
    </source>
</evidence>
<comment type="caution">
    <text evidence="4">The sequence shown here is derived from an EMBL/GenBank/DDBJ whole genome shotgun (WGS) entry which is preliminary data.</text>
</comment>
<keyword evidence="1" id="KW-0863">Zinc-finger</keyword>
<dbReference type="PROSITE" id="PS50157">
    <property type="entry name" value="ZINC_FINGER_C2H2_2"/>
    <property type="match status" value="2"/>
</dbReference>
<sequence>MIENKYASLVSLIDTIYPPLLCTLCDTVFTTKNASSLHFIEKHNKKSRYICIHPHCDRRFVSKGALRFHISRSHLVMQAKKPLPDPPLYYQPAIQKKIKKTKKTSNHASPILSDISLKHEEEEEVDHHHEDDIDDLIIPSSPLSSCSSLSSAPDSPLLQSTTSVSPTPLSPFSLYHHHKKTSSKKPTLSAKAEQFLNSIYPPLQCPSCNQLFGRKTNVIKHLTEAHIGQEPYRCIYPSCNHPRLYATREGLVYHIVHAHDKIK</sequence>
<dbReference type="InParanoid" id="A0A1C7N8D6"/>
<dbReference type="PROSITE" id="PS00028">
    <property type="entry name" value="ZINC_FINGER_C2H2_1"/>
    <property type="match status" value="2"/>
</dbReference>
<feature type="region of interest" description="Disordered" evidence="2">
    <location>
        <begin position="144"/>
        <end position="164"/>
    </location>
</feature>
<feature type="region of interest" description="Disordered" evidence="2">
    <location>
        <begin position="100"/>
        <end position="130"/>
    </location>
</feature>
<dbReference type="AlphaFoldDB" id="A0A1C7N8D6"/>
<dbReference type="STRING" id="101091.A0A1C7N8D6"/>
<gene>
    <name evidence="4" type="ORF">A0J61_06749</name>
</gene>
<name>A0A1C7N8D6_9FUNG</name>
<evidence type="ECO:0000259" key="3">
    <source>
        <dbReference type="PROSITE" id="PS50157"/>
    </source>
</evidence>
<feature type="compositionally biased region" description="Basic and acidic residues" evidence="2">
    <location>
        <begin position="116"/>
        <end position="130"/>
    </location>
</feature>
<dbReference type="GO" id="GO:0008270">
    <property type="term" value="F:zinc ion binding"/>
    <property type="evidence" value="ECO:0007669"/>
    <property type="project" value="UniProtKB-KW"/>
</dbReference>
<feature type="domain" description="C2H2-type" evidence="3">
    <location>
        <begin position="203"/>
        <end position="231"/>
    </location>
</feature>
<dbReference type="InterPro" id="IPR013087">
    <property type="entry name" value="Znf_C2H2_type"/>
</dbReference>
<protein>
    <recommendedName>
        <fullName evidence="3">C2H2-type domain-containing protein</fullName>
    </recommendedName>
</protein>
<evidence type="ECO:0000313" key="5">
    <source>
        <dbReference type="Proteomes" id="UP000093000"/>
    </source>
</evidence>
<dbReference type="SMART" id="SM00355">
    <property type="entry name" value="ZnF_C2H2"/>
    <property type="match status" value="4"/>
</dbReference>
<keyword evidence="5" id="KW-1185">Reference proteome</keyword>
<dbReference type="SUPFAM" id="SSF57667">
    <property type="entry name" value="beta-beta-alpha zinc fingers"/>
    <property type="match status" value="1"/>
</dbReference>
<feature type="domain" description="C2H2-type" evidence="3">
    <location>
        <begin position="49"/>
        <end position="82"/>
    </location>
</feature>